<reference evidence="2" key="1">
    <citation type="submission" date="2019-11" db="UniProtKB">
        <authorList>
            <consortium name="WormBaseParasite"/>
        </authorList>
    </citation>
    <scope>IDENTIFICATION</scope>
</reference>
<protein>
    <submittedName>
        <fullName evidence="2">Secreted protein</fullName>
    </submittedName>
</protein>
<proteinExistence type="predicted"/>
<name>A0A5K3FIE2_MESCO</name>
<dbReference type="WBParaSite" id="MCU_008083-RA">
    <property type="protein sequence ID" value="MCU_008083-RA"/>
    <property type="gene ID" value="MCU_008083"/>
</dbReference>
<evidence type="ECO:0000313" key="2">
    <source>
        <dbReference type="WBParaSite" id="MCU_008083-RA"/>
    </source>
</evidence>
<organism evidence="2">
    <name type="scientific">Mesocestoides corti</name>
    <name type="common">Flatworm</name>
    <dbReference type="NCBI Taxonomy" id="53468"/>
    <lineage>
        <taxon>Eukaryota</taxon>
        <taxon>Metazoa</taxon>
        <taxon>Spiralia</taxon>
        <taxon>Lophotrochozoa</taxon>
        <taxon>Platyhelminthes</taxon>
        <taxon>Cestoda</taxon>
        <taxon>Eucestoda</taxon>
        <taxon>Cyclophyllidea</taxon>
        <taxon>Mesocestoididae</taxon>
        <taxon>Mesocestoides</taxon>
    </lineage>
</organism>
<sequence length="94" mass="10784">VNEACSVVSVFFLLVLGYSTRRRIRAQTCWTTWLQPILCPSAFQWHARKISSQPVKDTTEMQVFYNDDGSGLRHIRPPGLRQSCVSLLTNCIQR</sequence>
<keyword evidence="1" id="KW-0732">Signal</keyword>
<feature type="chain" id="PRO_5024292820" evidence="1">
    <location>
        <begin position="27"/>
        <end position="94"/>
    </location>
</feature>
<feature type="signal peptide" evidence="1">
    <location>
        <begin position="1"/>
        <end position="26"/>
    </location>
</feature>
<evidence type="ECO:0000256" key="1">
    <source>
        <dbReference type="SAM" id="SignalP"/>
    </source>
</evidence>
<dbReference type="AlphaFoldDB" id="A0A5K3FIE2"/>
<accession>A0A5K3FIE2</accession>